<evidence type="ECO:0008006" key="8">
    <source>
        <dbReference type="Google" id="ProtNLM"/>
    </source>
</evidence>
<organism evidence="4">
    <name type="scientific">uncultured Caudovirales phage</name>
    <dbReference type="NCBI Taxonomy" id="2100421"/>
    <lineage>
        <taxon>Viruses</taxon>
        <taxon>Duplodnaviria</taxon>
        <taxon>Heunggongvirae</taxon>
        <taxon>Uroviricota</taxon>
        <taxon>Caudoviricetes</taxon>
        <taxon>Peduoviridae</taxon>
        <taxon>Maltschvirus</taxon>
        <taxon>Maltschvirus maltsch</taxon>
    </lineage>
</organism>
<dbReference type="EMBL" id="LR796772">
    <property type="protein sequence ID" value="CAB4165112.1"/>
    <property type="molecule type" value="Genomic_DNA"/>
</dbReference>
<evidence type="ECO:0000313" key="6">
    <source>
        <dbReference type="EMBL" id="CAB4212526.1"/>
    </source>
</evidence>
<dbReference type="EMBL" id="LR797383">
    <property type="protein sequence ID" value="CAB4212526.1"/>
    <property type="molecule type" value="Genomic_DNA"/>
</dbReference>
<evidence type="ECO:0000313" key="1">
    <source>
        <dbReference type="EMBL" id="CAB4165112.1"/>
    </source>
</evidence>
<evidence type="ECO:0000313" key="4">
    <source>
        <dbReference type="EMBL" id="CAB4187713.1"/>
    </source>
</evidence>
<dbReference type="EMBL" id="LR797039">
    <property type="protein sequence ID" value="CAB4183264.1"/>
    <property type="molecule type" value="Genomic_DNA"/>
</dbReference>
<dbReference type="EMBL" id="LR797286">
    <property type="protein sequence ID" value="CAB4198940.1"/>
    <property type="molecule type" value="Genomic_DNA"/>
</dbReference>
<evidence type="ECO:0000313" key="5">
    <source>
        <dbReference type="EMBL" id="CAB4198940.1"/>
    </source>
</evidence>
<evidence type="ECO:0000313" key="3">
    <source>
        <dbReference type="EMBL" id="CAB4183264.1"/>
    </source>
</evidence>
<proteinExistence type="predicted"/>
<reference evidence="4" key="1">
    <citation type="submission" date="2020-05" db="EMBL/GenBank/DDBJ databases">
        <authorList>
            <person name="Chiriac C."/>
            <person name="Salcher M."/>
            <person name="Ghai R."/>
            <person name="Kavagutti S V."/>
        </authorList>
    </citation>
    <scope>NUCLEOTIDE SEQUENCE</scope>
</reference>
<dbReference type="EMBL" id="LR797472">
    <property type="protein sequence ID" value="CAB4218497.1"/>
    <property type="molecule type" value="Genomic_DNA"/>
</dbReference>
<dbReference type="EMBL" id="LR796946">
    <property type="protein sequence ID" value="CAB4177201.1"/>
    <property type="molecule type" value="Genomic_DNA"/>
</dbReference>
<sequence length="299" mass="32828">MTMNRGGFSGLLAPGYRKIVFETYKERPIEGSALVNMNTSKRAYEEDFPIAGFGTLTTKPEGGSVTYQDAIQGTAKRYIWQTFGLAYRITQEMYDDDLYGVMGNRMAKALGRSGRNNAEIIMAAPYNNAFSTSYIGFESGVSLCSTSHTTLRGATIANRPAADADFGLLAFQAAIEHFATLTDESGIPAMFIPKLVVFNPGDQWIVNQVLKSQLLPGTNQNDINVASTLGVQPHMSHYLTDADSWFVVADQHDVNYFERRPFTFSNADDFDSGDAKFKGTTRRGSGFGDWRGIYGSQGA</sequence>
<evidence type="ECO:0000313" key="2">
    <source>
        <dbReference type="EMBL" id="CAB4177201.1"/>
    </source>
</evidence>
<name>A0A6J5QT12_9CAUD</name>
<accession>A0A6J5QT12</accession>
<evidence type="ECO:0000313" key="7">
    <source>
        <dbReference type="EMBL" id="CAB4218497.1"/>
    </source>
</evidence>
<gene>
    <name evidence="2" type="ORF">UFOVP1000_18</name>
    <name evidence="3" type="ORF">UFOVP1092_46</name>
    <name evidence="4" type="ORF">UFOVP1152_50</name>
    <name evidence="5" type="ORF">UFOVP1337_5</name>
    <name evidence="6" type="ORF">UFOVP1446_18</name>
    <name evidence="7" type="ORF">UFOVP1598_32</name>
    <name evidence="1" type="ORF">UFOVP825_19</name>
</gene>
<dbReference type="EMBL" id="LR797109">
    <property type="protein sequence ID" value="CAB4187713.1"/>
    <property type="molecule type" value="Genomic_DNA"/>
</dbReference>
<dbReference type="Pfam" id="PF25209">
    <property type="entry name" value="Phage_capsid_4"/>
    <property type="match status" value="1"/>
</dbReference>
<protein>
    <recommendedName>
        <fullName evidence="8">Bacteriophage Mu, GpT</fullName>
    </recommendedName>
</protein>